<keyword evidence="3" id="KW-0378">Hydrolase</keyword>
<keyword evidence="2" id="KW-0732">Signal</keyword>
<keyword evidence="3" id="KW-0547">Nucleotide-binding</keyword>
<evidence type="ECO:0000256" key="1">
    <source>
        <dbReference type="ARBA" id="ARBA00006654"/>
    </source>
</evidence>
<evidence type="ECO:0000313" key="7">
    <source>
        <dbReference type="EMBL" id="SUP78970.1"/>
    </source>
</evidence>
<dbReference type="GO" id="GO:0046872">
    <property type="term" value="F:metal ion binding"/>
    <property type="evidence" value="ECO:0007669"/>
    <property type="project" value="InterPro"/>
</dbReference>
<dbReference type="InterPro" id="IPR029052">
    <property type="entry name" value="Metallo-depent_PP-like"/>
</dbReference>
<dbReference type="InterPro" id="IPR006146">
    <property type="entry name" value="5'-Nucleotdase_CS"/>
</dbReference>
<keyword evidence="4" id="KW-0175">Coiled coil</keyword>
<evidence type="ECO:0000256" key="4">
    <source>
        <dbReference type="SAM" id="Coils"/>
    </source>
</evidence>
<dbReference type="InterPro" id="IPR004843">
    <property type="entry name" value="Calcineurin-like_PHP"/>
</dbReference>
<dbReference type="Proteomes" id="UP000254835">
    <property type="component" value="Unassembled WGS sequence"/>
</dbReference>
<dbReference type="GO" id="GO:0000166">
    <property type="term" value="F:nucleotide binding"/>
    <property type="evidence" value="ECO:0007669"/>
    <property type="project" value="UniProtKB-KW"/>
</dbReference>
<protein>
    <submittedName>
        <fullName evidence="7">Putative 5'-nucleotidase</fullName>
    </submittedName>
</protein>
<evidence type="ECO:0000259" key="6">
    <source>
        <dbReference type="Pfam" id="PF02872"/>
    </source>
</evidence>
<dbReference type="Pfam" id="PF02872">
    <property type="entry name" value="5_nucleotid_C"/>
    <property type="match status" value="1"/>
</dbReference>
<dbReference type="PANTHER" id="PTHR11575">
    <property type="entry name" value="5'-NUCLEOTIDASE-RELATED"/>
    <property type="match status" value="1"/>
</dbReference>
<evidence type="ECO:0000313" key="8">
    <source>
        <dbReference type="Proteomes" id="UP000254835"/>
    </source>
</evidence>
<feature type="coiled-coil region" evidence="4">
    <location>
        <begin position="613"/>
        <end position="640"/>
    </location>
</feature>
<dbReference type="InterPro" id="IPR036907">
    <property type="entry name" value="5'-Nucleotdase_C_sf"/>
</dbReference>
<dbReference type="InterPro" id="IPR008334">
    <property type="entry name" value="5'-Nucleotdase_C"/>
</dbReference>
<dbReference type="AlphaFoldDB" id="A0A380PZG3"/>
<sequence length="652" mass="72059">MLPFCCMIKCNYLINIESPTMKKIALTTLLCVSTTTIAAQQVDVTILGTSDLHGTFVPWDYASDSENLAGSLSQIATQVQKIRAEQPNIILVDAGDTIQGNFVETFKYEPISPMILGFNALKYDAWVMGNHEFDFGLKALSTSLKQFDGAALAGNIFWDSGKPYLPSYKIIERQGVKIGIIGMDTPMTAEFAQGTDRINGIHFTDPVQEVKKVIQQIQPQVDAIVLVAHMGIDNENQRPGTGVGDIAKANPELAAIVAGHMHVKIDKAVVNGVIITEPDKYGRALSRIDLKFEQRDGKYQLIDKDSYTYPIKGIKSDKSLEAIYQPYHDILRANANRVIAKLSGNNLVPPDEIKGIPQVHVQDTGISALYQEAAHYYAPHAQVIALQIDNDHPKLDVGDITAKDIAFNYQYAGGEITVYSLTGKELKQYMEWSAGYFNQVKPGDVTYSFNPQRRASKYSTNDFFDGVTYTIDLRQPVGSRITDLRLNDGTPVLDITAIHLGMNSYRMGHLTQKGGVLEGQKFPVLSDSKVQYGEEEGTIRHLTIRYLTDVKSGKYEGKPQQRWQLVGLEGDEKERQIVKKMINQGTISVPSTADGSYTNIASINVKDKLFKDKASYTAALTALQQQAASAKTEQAKQQAQTDIALITALNKF</sequence>
<dbReference type="Gene3D" id="3.60.21.10">
    <property type="match status" value="1"/>
</dbReference>
<dbReference type="EMBL" id="UHJA01000001">
    <property type="protein sequence ID" value="SUP78970.1"/>
    <property type="molecule type" value="Genomic_DNA"/>
</dbReference>
<feature type="domain" description="5'-Nucleotidase C-terminal" evidence="6">
    <location>
        <begin position="360"/>
        <end position="508"/>
    </location>
</feature>
<dbReference type="PANTHER" id="PTHR11575:SF6">
    <property type="entry name" value="2',3'-CYCLIC-NUCLEOTIDE 2'-PHOSPHODIESTERASE_3'-NUCLEOTIDASE"/>
    <property type="match status" value="1"/>
</dbReference>
<gene>
    <name evidence="7" type="primary">yfkN</name>
    <name evidence="7" type="ORF">NCTC11470_04115</name>
</gene>
<dbReference type="PROSITE" id="PS00786">
    <property type="entry name" value="5_NUCLEOTIDASE_2"/>
    <property type="match status" value="1"/>
</dbReference>
<name>A0A380PZG3_YERFR</name>
<dbReference type="Gene3D" id="3.90.780.10">
    <property type="entry name" value="5'-Nucleotidase, C-terminal domain"/>
    <property type="match status" value="1"/>
</dbReference>
<dbReference type="GO" id="GO:0009166">
    <property type="term" value="P:nucleotide catabolic process"/>
    <property type="evidence" value="ECO:0007669"/>
    <property type="project" value="InterPro"/>
</dbReference>
<dbReference type="PRINTS" id="PR01607">
    <property type="entry name" value="APYRASEFAMLY"/>
</dbReference>
<evidence type="ECO:0000259" key="5">
    <source>
        <dbReference type="Pfam" id="PF00149"/>
    </source>
</evidence>
<accession>A0A380PZG3</accession>
<proteinExistence type="inferred from homology"/>
<reference evidence="7 8" key="1">
    <citation type="submission" date="2018-06" db="EMBL/GenBank/DDBJ databases">
        <authorList>
            <consortium name="Pathogen Informatics"/>
            <person name="Doyle S."/>
        </authorList>
    </citation>
    <scope>NUCLEOTIDE SEQUENCE [LARGE SCALE GENOMIC DNA]</scope>
    <source>
        <strain evidence="7 8">NCTC11470</strain>
    </source>
</reference>
<comment type="similarity">
    <text evidence="1 3">Belongs to the 5'-nucleotidase family.</text>
</comment>
<feature type="domain" description="Calcineurin-like phosphoesterase" evidence="5">
    <location>
        <begin position="45"/>
        <end position="263"/>
    </location>
</feature>
<dbReference type="GO" id="GO:0016788">
    <property type="term" value="F:hydrolase activity, acting on ester bonds"/>
    <property type="evidence" value="ECO:0007669"/>
    <property type="project" value="InterPro"/>
</dbReference>
<dbReference type="SUPFAM" id="SSF56300">
    <property type="entry name" value="Metallo-dependent phosphatases"/>
    <property type="match status" value="1"/>
</dbReference>
<dbReference type="GO" id="GO:0030288">
    <property type="term" value="C:outer membrane-bounded periplasmic space"/>
    <property type="evidence" value="ECO:0007669"/>
    <property type="project" value="TreeGrafter"/>
</dbReference>
<dbReference type="Pfam" id="PF00149">
    <property type="entry name" value="Metallophos"/>
    <property type="match status" value="1"/>
</dbReference>
<evidence type="ECO:0000256" key="2">
    <source>
        <dbReference type="ARBA" id="ARBA00022729"/>
    </source>
</evidence>
<evidence type="ECO:0000256" key="3">
    <source>
        <dbReference type="RuleBase" id="RU362119"/>
    </source>
</evidence>
<dbReference type="InterPro" id="IPR006179">
    <property type="entry name" value="5_nucleotidase/apyrase"/>
</dbReference>
<organism evidence="7 8">
    <name type="scientific">Yersinia frederiksenii</name>
    <dbReference type="NCBI Taxonomy" id="29484"/>
    <lineage>
        <taxon>Bacteria</taxon>
        <taxon>Pseudomonadati</taxon>
        <taxon>Pseudomonadota</taxon>
        <taxon>Gammaproteobacteria</taxon>
        <taxon>Enterobacterales</taxon>
        <taxon>Yersiniaceae</taxon>
        <taxon>Yersinia</taxon>
    </lineage>
</organism>
<dbReference type="SUPFAM" id="SSF55816">
    <property type="entry name" value="5'-nucleotidase (syn. UDP-sugar hydrolase), C-terminal domain"/>
    <property type="match status" value="1"/>
</dbReference>